<organism evidence="9 10">
    <name type="scientific">Hemibagrus wyckioides</name>
    <dbReference type="NCBI Taxonomy" id="337641"/>
    <lineage>
        <taxon>Eukaryota</taxon>
        <taxon>Metazoa</taxon>
        <taxon>Chordata</taxon>
        <taxon>Craniata</taxon>
        <taxon>Vertebrata</taxon>
        <taxon>Euteleostomi</taxon>
        <taxon>Actinopterygii</taxon>
        <taxon>Neopterygii</taxon>
        <taxon>Teleostei</taxon>
        <taxon>Ostariophysi</taxon>
        <taxon>Siluriformes</taxon>
        <taxon>Bagridae</taxon>
        <taxon>Hemibagrus</taxon>
    </lineage>
</organism>
<dbReference type="InterPro" id="IPR008160">
    <property type="entry name" value="Collagen"/>
</dbReference>
<name>A0A9D3NGX1_9TELE</name>
<feature type="chain" id="PRO_5038604953" description="C1q domain-containing protein" evidence="7">
    <location>
        <begin position="22"/>
        <end position="237"/>
    </location>
</feature>
<dbReference type="Pfam" id="PF00386">
    <property type="entry name" value="C1q"/>
    <property type="match status" value="1"/>
</dbReference>
<keyword evidence="4 7" id="KW-0732">Signal</keyword>
<dbReference type="SMART" id="SM00110">
    <property type="entry name" value="C1Q"/>
    <property type="match status" value="1"/>
</dbReference>
<dbReference type="InterPro" id="IPR001073">
    <property type="entry name" value="C1q_dom"/>
</dbReference>
<dbReference type="SUPFAM" id="SSF49842">
    <property type="entry name" value="TNF-like"/>
    <property type="match status" value="1"/>
</dbReference>
<feature type="region of interest" description="Disordered" evidence="6">
    <location>
        <begin position="27"/>
        <end position="111"/>
    </location>
</feature>
<dbReference type="PROSITE" id="PS50871">
    <property type="entry name" value="C1Q"/>
    <property type="match status" value="1"/>
</dbReference>
<comment type="subcellular location">
    <subcellularLocation>
        <location evidence="1">Secreted</location>
        <location evidence="1">Extracellular space</location>
        <location evidence="1">Extracellular matrix</location>
    </subcellularLocation>
</comment>
<dbReference type="Gene3D" id="2.60.120.40">
    <property type="match status" value="1"/>
</dbReference>
<dbReference type="InterPro" id="IPR050392">
    <property type="entry name" value="Collagen/C1q_domain"/>
</dbReference>
<dbReference type="PANTHER" id="PTHR15427">
    <property type="entry name" value="EMILIN ELASTIN MICROFIBRIL INTERFACE-LOCATED PROTEIN ELASTIN MICROFIBRIL INTERFACER"/>
    <property type="match status" value="1"/>
</dbReference>
<evidence type="ECO:0000256" key="2">
    <source>
        <dbReference type="ARBA" id="ARBA00022525"/>
    </source>
</evidence>
<evidence type="ECO:0000259" key="8">
    <source>
        <dbReference type="PROSITE" id="PS50871"/>
    </source>
</evidence>
<keyword evidence="2" id="KW-0964">Secreted</keyword>
<dbReference type="EMBL" id="JAHKSW010000018">
    <property type="protein sequence ID" value="KAG7321103.1"/>
    <property type="molecule type" value="Genomic_DNA"/>
</dbReference>
<comment type="caution">
    <text evidence="9">The sequence shown here is derived from an EMBL/GenBank/DDBJ whole genome shotgun (WGS) entry which is preliminary data.</text>
</comment>
<evidence type="ECO:0000256" key="1">
    <source>
        <dbReference type="ARBA" id="ARBA00004498"/>
    </source>
</evidence>
<accession>A0A9D3NGX1</accession>
<proteinExistence type="predicted"/>
<dbReference type="FunFam" id="2.60.120.40:FF:000001">
    <property type="entry name" value="Complement C1q B chain"/>
    <property type="match status" value="1"/>
</dbReference>
<protein>
    <recommendedName>
        <fullName evidence="8">C1q domain-containing protein</fullName>
    </recommendedName>
</protein>
<dbReference type="Proteomes" id="UP000824219">
    <property type="component" value="Linkage Group LG18"/>
</dbReference>
<reference evidence="9 10" key="1">
    <citation type="submission" date="2021-06" db="EMBL/GenBank/DDBJ databases">
        <title>Chromosome-level genome assembly of the red-tail catfish (Hemibagrus wyckioides).</title>
        <authorList>
            <person name="Shao F."/>
        </authorList>
    </citation>
    <scope>NUCLEOTIDE SEQUENCE [LARGE SCALE GENOMIC DNA]</scope>
    <source>
        <strain evidence="9">EC202008001</strain>
        <tissue evidence="9">Blood</tissue>
    </source>
</reference>
<dbReference type="InterPro" id="IPR008983">
    <property type="entry name" value="Tumour_necrosis_fac-like_dom"/>
</dbReference>
<dbReference type="PRINTS" id="PR00007">
    <property type="entry name" value="COMPLEMNTC1Q"/>
</dbReference>
<feature type="signal peptide" evidence="7">
    <location>
        <begin position="1"/>
        <end position="21"/>
    </location>
</feature>
<keyword evidence="5" id="KW-0176">Collagen</keyword>
<evidence type="ECO:0000256" key="3">
    <source>
        <dbReference type="ARBA" id="ARBA00022530"/>
    </source>
</evidence>
<dbReference type="PANTHER" id="PTHR15427:SF29">
    <property type="entry name" value="COMPLEMENT C1Q SUBCOMPONENT SUBUNIT C"/>
    <property type="match status" value="1"/>
</dbReference>
<evidence type="ECO:0000313" key="10">
    <source>
        <dbReference type="Proteomes" id="UP000824219"/>
    </source>
</evidence>
<evidence type="ECO:0000256" key="5">
    <source>
        <dbReference type="ARBA" id="ARBA00023119"/>
    </source>
</evidence>
<keyword evidence="10" id="KW-1185">Reference proteome</keyword>
<sequence>MFKLKLTFGALLAALLCPLAAQDTCRAGTPGLPGIPGIPGRDGRDGEKGEKGETGQTLELVNKVIKGQKGETGIRGSPGKRGAPGNHGPPGPQGPPGDIGDQSDSKPQSAFCVSRETTANPPHDTPIIFQNAITNVNGHFNISEGKFVCHIPGTYYFVYHATSYQKTLCVKFMVDGTMRASFCDHIQDDLNVSSGGFAVYLKHNSKVWLEANDRVNGIYASGNTGNSVFSGFLLYAH</sequence>
<dbReference type="GO" id="GO:0005581">
    <property type="term" value="C:collagen trimer"/>
    <property type="evidence" value="ECO:0007669"/>
    <property type="project" value="UniProtKB-KW"/>
</dbReference>
<evidence type="ECO:0000256" key="7">
    <source>
        <dbReference type="SAM" id="SignalP"/>
    </source>
</evidence>
<dbReference type="AlphaFoldDB" id="A0A9D3NGX1"/>
<keyword evidence="3" id="KW-0272">Extracellular matrix</keyword>
<dbReference type="OrthoDB" id="8964326at2759"/>
<evidence type="ECO:0000256" key="6">
    <source>
        <dbReference type="SAM" id="MobiDB-lite"/>
    </source>
</evidence>
<dbReference type="Pfam" id="PF01391">
    <property type="entry name" value="Collagen"/>
    <property type="match status" value="1"/>
</dbReference>
<evidence type="ECO:0000313" key="9">
    <source>
        <dbReference type="EMBL" id="KAG7321103.1"/>
    </source>
</evidence>
<gene>
    <name evidence="9" type="ORF">KOW79_015518</name>
</gene>
<feature type="compositionally biased region" description="Basic and acidic residues" evidence="6">
    <location>
        <begin position="41"/>
        <end position="53"/>
    </location>
</feature>
<evidence type="ECO:0000256" key="4">
    <source>
        <dbReference type="ARBA" id="ARBA00022729"/>
    </source>
</evidence>
<feature type="domain" description="C1q" evidence="8">
    <location>
        <begin position="104"/>
        <end position="237"/>
    </location>
</feature>